<dbReference type="Gene3D" id="2.60.40.650">
    <property type="match status" value="1"/>
</dbReference>
<accession>A0ABT1FMP1</accession>
<dbReference type="RefSeq" id="WP_253525758.1">
    <property type="nucleotide sequence ID" value="NZ_JAMZEL010000001.1"/>
</dbReference>
<evidence type="ECO:0000313" key="8">
    <source>
        <dbReference type="Proteomes" id="UP001204772"/>
    </source>
</evidence>
<reference evidence="7 8" key="1">
    <citation type="submission" date="2022-06" db="EMBL/GenBank/DDBJ databases">
        <title>Runella sp. S5 genome sequencing.</title>
        <authorList>
            <person name="Park S."/>
        </authorList>
    </citation>
    <scope>NUCLEOTIDE SEQUENCE [LARGE SCALE GENOMIC DNA]</scope>
    <source>
        <strain evidence="7 8">S5</strain>
    </source>
</reference>
<evidence type="ECO:0000259" key="6">
    <source>
        <dbReference type="Pfam" id="PF03404"/>
    </source>
</evidence>
<dbReference type="PANTHER" id="PTHR19372:SF7">
    <property type="entry name" value="SULFITE OXIDASE, MITOCHONDRIAL"/>
    <property type="match status" value="1"/>
</dbReference>
<comment type="caution">
    <text evidence="7">The sequence shown here is derived from an EMBL/GenBank/DDBJ whole genome shotgun (WGS) entry which is preliminary data.</text>
</comment>
<dbReference type="InterPro" id="IPR006311">
    <property type="entry name" value="TAT_signal"/>
</dbReference>
<dbReference type="InterPro" id="IPR036374">
    <property type="entry name" value="OxRdtase_Mopterin-bd_sf"/>
</dbReference>
<dbReference type="NCBIfam" id="TIGR01409">
    <property type="entry name" value="TAT_signal_seq"/>
    <property type="match status" value="1"/>
</dbReference>
<dbReference type="InterPro" id="IPR005066">
    <property type="entry name" value="MoCF_OxRdtse_dimer"/>
</dbReference>
<keyword evidence="4" id="KW-0560">Oxidoreductase</keyword>
<dbReference type="SUPFAM" id="SSF81296">
    <property type="entry name" value="E set domains"/>
    <property type="match status" value="1"/>
</dbReference>
<dbReference type="PROSITE" id="PS51318">
    <property type="entry name" value="TAT"/>
    <property type="match status" value="1"/>
</dbReference>
<organism evidence="7 8">
    <name type="scientific">Runella salmonicolor</name>
    <dbReference type="NCBI Taxonomy" id="2950278"/>
    <lineage>
        <taxon>Bacteria</taxon>
        <taxon>Pseudomonadati</taxon>
        <taxon>Bacteroidota</taxon>
        <taxon>Cytophagia</taxon>
        <taxon>Cytophagales</taxon>
        <taxon>Spirosomataceae</taxon>
        <taxon>Runella</taxon>
    </lineage>
</organism>
<dbReference type="PRINTS" id="PR00407">
    <property type="entry name" value="EUMOPTERIN"/>
</dbReference>
<evidence type="ECO:0000256" key="1">
    <source>
        <dbReference type="ARBA" id="ARBA00001924"/>
    </source>
</evidence>
<feature type="domain" description="Moybdenum cofactor oxidoreductase dimerisation" evidence="6">
    <location>
        <begin position="291"/>
        <end position="408"/>
    </location>
</feature>
<dbReference type="PANTHER" id="PTHR19372">
    <property type="entry name" value="SULFITE REDUCTASE"/>
    <property type="match status" value="1"/>
</dbReference>
<evidence type="ECO:0000256" key="4">
    <source>
        <dbReference type="ARBA" id="ARBA00023002"/>
    </source>
</evidence>
<dbReference type="InterPro" id="IPR019546">
    <property type="entry name" value="TAT_signal_bac_arc"/>
</dbReference>
<dbReference type="Proteomes" id="UP001204772">
    <property type="component" value="Unassembled WGS sequence"/>
</dbReference>
<name>A0ABT1FMP1_9BACT</name>
<sequence length="410" mass="45376">MSKTLHDRRGFLKKSALTTLAGLVGTEIVFAENMPQNHVPLAFDEGLAGKHPDMIVLSDKPWNVETPPHLLDDAVTPIERMFIRNNGLVPEEKIDPKAWTLTIKGESVKAPKTYTLSELKTKFKTYTYQLVLECGGNGRSGFVPQTSGNQWDQGAVSCAEWTGVRLKDILTDVGLKDDAVYIGYYGKDLHPSRDPSKVVISRGVPIKKALEDETLVAWAVNGQDLPLMHGFPLRLVIGGWPASVSGKWLHTIAIRNKEHDGAKMDGQSYRVPRQPISPGEKLAETPENFRIIESMPVKSLITYPKSGAMIDLGKTLSLRGHAWAGDVGIKEVQVSVDYGATWQKANVQPPKNRLAWQRWSAQIQLPKKGYYEVWARATDTNGITQPMVIPAWNPGGYLNNACHRIAVKAV</sequence>
<evidence type="ECO:0000259" key="5">
    <source>
        <dbReference type="Pfam" id="PF00174"/>
    </source>
</evidence>
<dbReference type="InterPro" id="IPR008335">
    <property type="entry name" value="Mopterin_OxRdtase_euk"/>
</dbReference>
<dbReference type="InterPro" id="IPR014756">
    <property type="entry name" value="Ig_E-set"/>
</dbReference>
<comment type="cofactor">
    <cofactor evidence="1">
        <name>Mo-molybdopterin</name>
        <dbReference type="ChEBI" id="CHEBI:71302"/>
    </cofactor>
</comment>
<dbReference type="InterPro" id="IPR000572">
    <property type="entry name" value="OxRdtase_Mopterin-bd_dom"/>
</dbReference>
<dbReference type="EMBL" id="JAMZEL010000001">
    <property type="protein sequence ID" value="MCP1381828.1"/>
    <property type="molecule type" value="Genomic_DNA"/>
</dbReference>
<dbReference type="Pfam" id="PF00174">
    <property type="entry name" value="Oxidored_molyb"/>
    <property type="match status" value="1"/>
</dbReference>
<dbReference type="SUPFAM" id="SSF56524">
    <property type="entry name" value="Oxidoreductase molybdopterin-binding domain"/>
    <property type="match status" value="1"/>
</dbReference>
<keyword evidence="3" id="KW-0479">Metal-binding</keyword>
<gene>
    <name evidence="7" type="ORF">NCI00_05295</name>
</gene>
<feature type="domain" description="Oxidoreductase molybdopterin-binding" evidence="5">
    <location>
        <begin position="89"/>
        <end position="261"/>
    </location>
</feature>
<proteinExistence type="predicted"/>
<evidence type="ECO:0000256" key="2">
    <source>
        <dbReference type="ARBA" id="ARBA00022505"/>
    </source>
</evidence>
<dbReference type="Gene3D" id="3.90.420.10">
    <property type="entry name" value="Oxidoreductase, molybdopterin-binding domain"/>
    <property type="match status" value="1"/>
</dbReference>
<evidence type="ECO:0000313" key="7">
    <source>
        <dbReference type="EMBL" id="MCP1381828.1"/>
    </source>
</evidence>
<keyword evidence="2" id="KW-0500">Molybdenum</keyword>
<dbReference type="CDD" id="cd02110">
    <property type="entry name" value="SO_family_Moco_dimer"/>
    <property type="match status" value="1"/>
</dbReference>
<evidence type="ECO:0000256" key="3">
    <source>
        <dbReference type="ARBA" id="ARBA00022723"/>
    </source>
</evidence>
<keyword evidence="8" id="KW-1185">Reference proteome</keyword>
<dbReference type="Pfam" id="PF03404">
    <property type="entry name" value="Mo-co_dimer"/>
    <property type="match status" value="1"/>
</dbReference>
<protein>
    <submittedName>
        <fullName evidence="7">Sulfite oxidase</fullName>
    </submittedName>
</protein>